<comment type="caution">
    <text evidence="1">The sequence shown here is derived from an EMBL/GenBank/DDBJ whole genome shotgun (WGS) entry which is preliminary data.</text>
</comment>
<evidence type="ECO:0000313" key="1">
    <source>
        <dbReference type="EMBL" id="CAG8713495.1"/>
    </source>
</evidence>
<keyword evidence="2" id="KW-1185">Reference proteome</keyword>
<protein>
    <submittedName>
        <fullName evidence="1">16343_t:CDS:1</fullName>
    </submittedName>
</protein>
<accession>A0ACA9PJK8</accession>
<feature type="non-terminal residue" evidence="1">
    <location>
        <position position="156"/>
    </location>
</feature>
<name>A0ACA9PJK8_9GLOM</name>
<gene>
    <name evidence="1" type="ORF">SPELUC_LOCUS11961</name>
</gene>
<reference evidence="1" key="1">
    <citation type="submission" date="2021-06" db="EMBL/GenBank/DDBJ databases">
        <authorList>
            <person name="Kallberg Y."/>
            <person name="Tangrot J."/>
            <person name="Rosling A."/>
        </authorList>
    </citation>
    <scope>NUCLEOTIDE SEQUENCE</scope>
    <source>
        <strain evidence="1">28 12/20/2015</strain>
    </source>
</reference>
<dbReference type="EMBL" id="CAJVPW010026779">
    <property type="protein sequence ID" value="CAG8713495.1"/>
    <property type="molecule type" value="Genomic_DNA"/>
</dbReference>
<sequence>MKKSSESSVNKLLVGGSSVNKLLVRTSTSWSLSVVGGSSVSRSLGIRSLVRTLDRRSLINRTLVEDDILDYDSTSKRRTFNMNDINNNKRQATDKLMKDFKLVDLISQSSQTLSIADPIDLVTEIYVETNIMPNDAKIINVILNHNCNEDDEVEFK</sequence>
<evidence type="ECO:0000313" key="2">
    <source>
        <dbReference type="Proteomes" id="UP000789366"/>
    </source>
</evidence>
<organism evidence="1 2">
    <name type="scientific">Cetraspora pellucida</name>
    <dbReference type="NCBI Taxonomy" id="1433469"/>
    <lineage>
        <taxon>Eukaryota</taxon>
        <taxon>Fungi</taxon>
        <taxon>Fungi incertae sedis</taxon>
        <taxon>Mucoromycota</taxon>
        <taxon>Glomeromycotina</taxon>
        <taxon>Glomeromycetes</taxon>
        <taxon>Diversisporales</taxon>
        <taxon>Gigasporaceae</taxon>
        <taxon>Cetraspora</taxon>
    </lineage>
</organism>
<dbReference type="Proteomes" id="UP000789366">
    <property type="component" value="Unassembled WGS sequence"/>
</dbReference>
<proteinExistence type="predicted"/>